<protein>
    <submittedName>
        <fullName evidence="3">S-triazine hydrolase</fullName>
        <ecNumber evidence="3">3.8.1.-</ecNumber>
    </submittedName>
</protein>
<dbReference type="EC" id="3.8.1.-" evidence="3"/>
<dbReference type="Gene3D" id="3.20.20.140">
    <property type="entry name" value="Metal-dependent hydrolases"/>
    <property type="match status" value="1"/>
</dbReference>
<accession>A0A645EDZ2</accession>
<dbReference type="Gene3D" id="2.30.40.10">
    <property type="entry name" value="Urease, subunit C, domain 1"/>
    <property type="match status" value="1"/>
</dbReference>
<dbReference type="AlphaFoldDB" id="A0A645EDZ2"/>
<feature type="domain" description="Amidohydrolase-related" evidence="2">
    <location>
        <begin position="2"/>
        <end position="177"/>
    </location>
</feature>
<reference evidence="3" key="1">
    <citation type="submission" date="2019-08" db="EMBL/GenBank/DDBJ databases">
        <authorList>
            <person name="Kucharzyk K."/>
            <person name="Murdoch R.W."/>
            <person name="Higgins S."/>
            <person name="Loffler F."/>
        </authorList>
    </citation>
    <scope>NUCLEOTIDE SEQUENCE</scope>
</reference>
<dbReference type="InterPro" id="IPR032466">
    <property type="entry name" value="Metal_Hydrolase"/>
</dbReference>
<dbReference type="InterPro" id="IPR006680">
    <property type="entry name" value="Amidohydro-rel"/>
</dbReference>
<dbReference type="Pfam" id="PF01979">
    <property type="entry name" value="Amidohydro_1"/>
    <property type="match status" value="1"/>
</dbReference>
<gene>
    <name evidence="3" type="primary">trzA_4</name>
    <name evidence="3" type="ORF">SDC9_146838</name>
</gene>
<proteinExistence type="predicted"/>
<organism evidence="3">
    <name type="scientific">bioreactor metagenome</name>
    <dbReference type="NCBI Taxonomy" id="1076179"/>
    <lineage>
        <taxon>unclassified sequences</taxon>
        <taxon>metagenomes</taxon>
        <taxon>ecological metagenomes</taxon>
    </lineage>
</organism>
<evidence type="ECO:0000313" key="3">
    <source>
        <dbReference type="EMBL" id="MPM99645.1"/>
    </source>
</evidence>
<dbReference type="GO" id="GO:0016810">
    <property type="term" value="F:hydrolase activity, acting on carbon-nitrogen (but not peptide) bonds"/>
    <property type="evidence" value="ECO:0007669"/>
    <property type="project" value="InterPro"/>
</dbReference>
<evidence type="ECO:0000259" key="2">
    <source>
        <dbReference type="Pfam" id="PF01979"/>
    </source>
</evidence>
<dbReference type="PANTHER" id="PTHR43794:SF11">
    <property type="entry name" value="AMIDOHYDROLASE-RELATED DOMAIN-CONTAINING PROTEIN"/>
    <property type="match status" value="1"/>
</dbReference>
<comment type="caution">
    <text evidence="3">The sequence shown here is derived from an EMBL/GenBank/DDBJ whole genome shotgun (WGS) entry which is preliminary data.</text>
</comment>
<dbReference type="InterPro" id="IPR050287">
    <property type="entry name" value="MTA/SAH_deaminase"/>
</dbReference>
<dbReference type="SUPFAM" id="SSF51556">
    <property type="entry name" value="Metallo-dependent hydrolases"/>
    <property type="match status" value="1"/>
</dbReference>
<dbReference type="SUPFAM" id="SSF51338">
    <property type="entry name" value="Composite domain of metallo-dependent hydrolases"/>
    <property type="match status" value="1"/>
</dbReference>
<keyword evidence="1 3" id="KW-0378">Hydrolase</keyword>
<dbReference type="PANTHER" id="PTHR43794">
    <property type="entry name" value="AMINOHYDROLASE SSNA-RELATED"/>
    <property type="match status" value="1"/>
</dbReference>
<evidence type="ECO:0000256" key="1">
    <source>
        <dbReference type="ARBA" id="ARBA00022801"/>
    </source>
</evidence>
<dbReference type="InterPro" id="IPR011059">
    <property type="entry name" value="Metal-dep_hydrolase_composite"/>
</dbReference>
<name>A0A645EDZ2_9ZZZZ</name>
<dbReference type="EMBL" id="VSSQ01045735">
    <property type="protein sequence ID" value="MPM99645.1"/>
    <property type="molecule type" value="Genomic_DNA"/>
</dbReference>
<sequence>MRPVDYLDSLNLLGPNLIAAHSVLMTDSEISRISETQVNVVHCPRSNLSSHGIPRTPTLLEAGATVGLGTDGASGHNMDLFQEMKILRSAIRVSYGLSLFDPVSMTAKSLLKLATKGGAKALMIGSEGGELAEGKLADIILIDLDKPHISPSLNYINTLVDNVSGLDVSDSIVDGKLLMKDREVLVFDEQEILYEAKRHANSVKKRAGI</sequence>